<dbReference type="PIRSF" id="PIRSF005962">
    <property type="entry name" value="Pept_M20D_amidohydro"/>
    <property type="match status" value="1"/>
</dbReference>
<dbReference type="Pfam" id="PF07687">
    <property type="entry name" value="M20_dimer"/>
    <property type="match status" value="1"/>
</dbReference>
<dbReference type="InterPro" id="IPR002933">
    <property type="entry name" value="Peptidase_M20"/>
</dbReference>
<dbReference type="GO" id="GO:0046872">
    <property type="term" value="F:metal ion binding"/>
    <property type="evidence" value="ECO:0007669"/>
    <property type="project" value="UniProtKB-KW"/>
</dbReference>
<evidence type="ECO:0000259" key="2">
    <source>
        <dbReference type="Pfam" id="PF07687"/>
    </source>
</evidence>
<evidence type="ECO:0000256" key="1">
    <source>
        <dbReference type="PIRSR" id="PIRSR005962-1"/>
    </source>
</evidence>
<feature type="binding site" evidence="1">
    <location>
        <position position="95"/>
    </location>
    <ligand>
        <name>Mn(2+)</name>
        <dbReference type="ChEBI" id="CHEBI:29035"/>
        <label>2</label>
    </ligand>
</feature>
<dbReference type="PANTHER" id="PTHR11014">
    <property type="entry name" value="PEPTIDASE M20 FAMILY MEMBER"/>
    <property type="match status" value="1"/>
</dbReference>
<dbReference type="Gene3D" id="3.40.630.10">
    <property type="entry name" value="Zn peptidases"/>
    <property type="match status" value="1"/>
</dbReference>
<dbReference type="InterPro" id="IPR017439">
    <property type="entry name" value="Amidohydrolase"/>
</dbReference>
<organism evidence="3 4">
    <name type="scientific">Candidatus Mediterraneibacter quadrami</name>
    <dbReference type="NCBI Taxonomy" id="2838684"/>
    <lineage>
        <taxon>Bacteria</taxon>
        <taxon>Bacillati</taxon>
        <taxon>Bacillota</taxon>
        <taxon>Clostridia</taxon>
        <taxon>Lachnospirales</taxon>
        <taxon>Lachnospiraceae</taxon>
        <taxon>Mediterraneibacter</taxon>
    </lineage>
</organism>
<proteinExistence type="predicted"/>
<dbReference type="SUPFAM" id="SSF53187">
    <property type="entry name" value="Zn-dependent exopeptidases"/>
    <property type="match status" value="1"/>
</dbReference>
<accession>A0A9D2RER9</accession>
<feature type="binding site" evidence="1">
    <location>
        <position position="61"/>
    </location>
    <ligand>
        <name>Mn(2+)</name>
        <dbReference type="ChEBI" id="CHEBI:29035"/>
        <label>2</label>
    </ligand>
</feature>
<dbReference type="InterPro" id="IPR036264">
    <property type="entry name" value="Bact_exopeptidase_dim_dom"/>
</dbReference>
<dbReference type="CDD" id="cd03886">
    <property type="entry name" value="M20_Acy1"/>
    <property type="match status" value="1"/>
</dbReference>
<evidence type="ECO:0000313" key="4">
    <source>
        <dbReference type="Proteomes" id="UP000823909"/>
    </source>
</evidence>
<keyword evidence="1" id="KW-0464">Manganese</keyword>
<name>A0A9D2RER9_9FIRM</name>
<protein>
    <submittedName>
        <fullName evidence="3">Amidohydrolase</fullName>
    </submittedName>
</protein>
<gene>
    <name evidence="3" type="ORF">H9910_03470</name>
</gene>
<dbReference type="Gene3D" id="3.30.70.360">
    <property type="match status" value="1"/>
</dbReference>
<feature type="binding site" evidence="1">
    <location>
        <position position="316"/>
    </location>
    <ligand>
        <name>Mn(2+)</name>
        <dbReference type="ChEBI" id="CHEBI:29035"/>
        <label>2</label>
    </ligand>
</feature>
<feature type="domain" description="Peptidase M20 dimerisation" evidence="2">
    <location>
        <begin position="142"/>
        <end position="240"/>
    </location>
</feature>
<dbReference type="NCBIfam" id="TIGR01891">
    <property type="entry name" value="amidohydrolases"/>
    <property type="match status" value="1"/>
</dbReference>
<dbReference type="InterPro" id="IPR011650">
    <property type="entry name" value="Peptidase_M20_dimer"/>
</dbReference>
<dbReference type="Proteomes" id="UP000823909">
    <property type="component" value="Unassembled WGS sequence"/>
</dbReference>
<comment type="cofactor">
    <cofactor evidence="1">
        <name>Mn(2+)</name>
        <dbReference type="ChEBI" id="CHEBI:29035"/>
    </cofactor>
    <text evidence="1">The Mn(2+) ion enhances activity.</text>
</comment>
<dbReference type="Pfam" id="PF01546">
    <property type="entry name" value="Peptidase_M20"/>
    <property type="match status" value="1"/>
</dbReference>
<evidence type="ECO:0000313" key="3">
    <source>
        <dbReference type="EMBL" id="HJD42056.1"/>
    </source>
</evidence>
<dbReference type="SUPFAM" id="SSF55031">
    <property type="entry name" value="Bacterial exopeptidase dimerisation domain"/>
    <property type="match status" value="1"/>
</dbReference>
<keyword evidence="1" id="KW-0479">Metal-binding</keyword>
<reference evidence="3" key="2">
    <citation type="submission" date="2021-04" db="EMBL/GenBank/DDBJ databases">
        <authorList>
            <person name="Gilroy R."/>
        </authorList>
    </citation>
    <scope>NUCLEOTIDE SEQUENCE</scope>
    <source>
        <strain evidence="3">ChiBcec15-3976</strain>
    </source>
</reference>
<feature type="binding site" evidence="1">
    <location>
        <position position="121"/>
    </location>
    <ligand>
        <name>Mn(2+)</name>
        <dbReference type="ChEBI" id="CHEBI:29035"/>
        <label>2</label>
    </ligand>
</feature>
<reference evidence="3" key="1">
    <citation type="journal article" date="2021" name="PeerJ">
        <title>Extensive microbial diversity within the chicken gut microbiome revealed by metagenomics and culture.</title>
        <authorList>
            <person name="Gilroy R."/>
            <person name="Ravi A."/>
            <person name="Getino M."/>
            <person name="Pursley I."/>
            <person name="Horton D.L."/>
            <person name="Alikhan N.F."/>
            <person name="Baker D."/>
            <person name="Gharbi K."/>
            <person name="Hall N."/>
            <person name="Watson M."/>
            <person name="Adriaenssens E.M."/>
            <person name="Foster-Nyarko E."/>
            <person name="Jarju S."/>
            <person name="Secka A."/>
            <person name="Antonio M."/>
            <person name="Oren A."/>
            <person name="Chaudhuri R.R."/>
            <person name="La Ragione R."/>
            <person name="Hildebrand F."/>
            <person name="Pallen M.J."/>
        </authorList>
    </citation>
    <scope>NUCLEOTIDE SEQUENCE</scope>
    <source>
        <strain evidence="3">ChiBcec15-3976</strain>
    </source>
</reference>
<feature type="binding site" evidence="1">
    <location>
        <position position="59"/>
    </location>
    <ligand>
        <name>Mn(2+)</name>
        <dbReference type="ChEBI" id="CHEBI:29035"/>
        <label>2</label>
    </ligand>
</feature>
<dbReference type="EMBL" id="DWUU01000023">
    <property type="protein sequence ID" value="HJD42056.1"/>
    <property type="molecule type" value="Genomic_DNA"/>
</dbReference>
<sequence length="347" mass="37294">MTRDYMEAGFPRMERATGLTAVIGHGSPCILLRADIDALPVREDNDLEYRSANGAGHMCGHDSHGAMLLGAARILKDMEAELKGTVKLLFQPGEETGAGARLMVENGVLEDPHVDAAFGLHVQPTDPTGRIGYAVGVNSSSLDTFILKIHGRGGHSSQPHLCTDPLMIMNQIYQAVNLLVTREADPAATVALTCGVAKGGTAVNIIPDEAQLHIGLRTQDVAAAEHLKQRIPELIDHYVKAWNGTYDLTVFHTPCTYSDEKFCAQAVPYIRETAGEENVLQIPPMSGTEDFGYITAEVPGMFAFIGAGEPGNAPLHSPQMVLDEEVLPAGSAVHAYTAAAWLENYRI</sequence>
<dbReference type="AlphaFoldDB" id="A0A9D2RER9"/>
<dbReference type="PANTHER" id="PTHR11014:SF63">
    <property type="entry name" value="METALLOPEPTIDASE, PUTATIVE (AFU_ORTHOLOGUE AFUA_6G09600)-RELATED"/>
    <property type="match status" value="1"/>
</dbReference>
<dbReference type="GO" id="GO:0016787">
    <property type="term" value="F:hydrolase activity"/>
    <property type="evidence" value="ECO:0007669"/>
    <property type="project" value="InterPro"/>
</dbReference>
<comment type="caution">
    <text evidence="3">The sequence shown here is derived from an EMBL/GenBank/DDBJ whole genome shotgun (WGS) entry which is preliminary data.</text>
</comment>